<dbReference type="PANTHER" id="PTHR43662">
    <property type="match status" value="1"/>
</dbReference>
<feature type="compositionally biased region" description="Polar residues" evidence="1">
    <location>
        <begin position="215"/>
        <end position="225"/>
    </location>
</feature>
<dbReference type="RefSeq" id="WP_344535401.1">
    <property type="nucleotide sequence ID" value="NZ_BAAAPE010000028.1"/>
</dbReference>
<dbReference type="Proteomes" id="UP001500016">
    <property type="component" value="Unassembled WGS sequence"/>
</dbReference>
<sequence>MRQRKQRGEQRGGAAHRRSRRRRTLVALGAALVLGGGAATFAGVSATAGEDGAEGGARERDRRAGQTIDCPDVSLALGEVPRDARKDVAEGLAALDRQVAGAYHRLASGEGSTQKVMDELRARRAPTIGGIADNVRGEGGEPPAGMDGMSDCRVRQRPAEDRGAPEGQGGNREGGEGNGGVAEGEPPPSGGPVAADFVDITTVEPDRREPEPGANASTGSFTTKCGRNEEGHFNSDNVIAAPGVSNGAHHTHDYVGNLSTDAFSTDESLAAARSTCRNGDLSTYYWPVLRALDGNQEGGHDGNAGTVLKPSEVTLTFKGSATGKVTAMPRFLRIITGDAKSFTNGTANANASWSCEGFEDRQLKDKYPLCPEGSRVIRSFDFQSCWDGRNTDSGNHRDHVAFAREDGSCPDGFRAVPQLRQRIAYEVPREGVPEDTPFAVDSFPEQLHKPVTDHGDFINVMPDRLMERAVRCVNDGRDCE</sequence>
<dbReference type="Pfam" id="PF09362">
    <property type="entry name" value="DUF1996"/>
    <property type="match status" value="1"/>
</dbReference>
<evidence type="ECO:0000256" key="1">
    <source>
        <dbReference type="SAM" id="MobiDB-lite"/>
    </source>
</evidence>
<feature type="region of interest" description="Disordered" evidence="1">
    <location>
        <begin position="130"/>
        <end position="229"/>
    </location>
</feature>
<protein>
    <submittedName>
        <fullName evidence="3">DUF1996 domain-containing protein</fullName>
    </submittedName>
</protein>
<comment type="caution">
    <text evidence="3">The sequence shown here is derived from an EMBL/GenBank/DDBJ whole genome shotgun (WGS) entry which is preliminary data.</text>
</comment>
<evidence type="ECO:0000259" key="2">
    <source>
        <dbReference type="Pfam" id="PF09362"/>
    </source>
</evidence>
<dbReference type="InterPro" id="IPR018535">
    <property type="entry name" value="DUF1996"/>
</dbReference>
<feature type="compositionally biased region" description="Basic and acidic residues" evidence="1">
    <location>
        <begin position="1"/>
        <end position="10"/>
    </location>
</feature>
<evidence type="ECO:0000313" key="3">
    <source>
        <dbReference type="EMBL" id="GAA2103297.1"/>
    </source>
</evidence>
<feature type="compositionally biased region" description="Gly residues" evidence="1">
    <location>
        <begin position="166"/>
        <end position="182"/>
    </location>
</feature>
<feature type="domain" description="DUF1996" evidence="2">
    <location>
        <begin position="240"/>
        <end position="459"/>
    </location>
</feature>
<keyword evidence="4" id="KW-1185">Reference proteome</keyword>
<reference evidence="4" key="1">
    <citation type="journal article" date="2019" name="Int. J. Syst. Evol. Microbiol.">
        <title>The Global Catalogue of Microorganisms (GCM) 10K type strain sequencing project: providing services to taxonomists for standard genome sequencing and annotation.</title>
        <authorList>
            <consortium name="The Broad Institute Genomics Platform"/>
            <consortium name="The Broad Institute Genome Sequencing Center for Infectious Disease"/>
            <person name="Wu L."/>
            <person name="Ma J."/>
        </authorList>
    </citation>
    <scope>NUCLEOTIDE SEQUENCE [LARGE SCALE GENOMIC DNA]</scope>
    <source>
        <strain evidence="4">JCM 15478</strain>
    </source>
</reference>
<feature type="region of interest" description="Disordered" evidence="1">
    <location>
        <begin position="1"/>
        <end position="21"/>
    </location>
</feature>
<dbReference type="EMBL" id="BAAAPE010000028">
    <property type="protein sequence ID" value="GAA2103297.1"/>
    <property type="molecule type" value="Genomic_DNA"/>
</dbReference>
<proteinExistence type="predicted"/>
<name>A0ABP5IML0_9ACTN</name>
<dbReference type="PANTHER" id="PTHR43662:SF3">
    <property type="entry name" value="DOMAIN PROTEIN, PUTATIVE (AFU_ORTHOLOGUE AFUA_6G11970)-RELATED"/>
    <property type="match status" value="1"/>
</dbReference>
<accession>A0ABP5IML0</accession>
<organism evidence="3 4">
    <name type="scientific">Streptomyces albiaxialis</name>
    <dbReference type="NCBI Taxonomy" id="329523"/>
    <lineage>
        <taxon>Bacteria</taxon>
        <taxon>Bacillati</taxon>
        <taxon>Actinomycetota</taxon>
        <taxon>Actinomycetes</taxon>
        <taxon>Kitasatosporales</taxon>
        <taxon>Streptomycetaceae</taxon>
        <taxon>Streptomyces</taxon>
    </lineage>
</organism>
<feature type="compositionally biased region" description="Basic and acidic residues" evidence="1">
    <location>
        <begin position="150"/>
        <end position="164"/>
    </location>
</feature>
<evidence type="ECO:0000313" key="4">
    <source>
        <dbReference type="Proteomes" id="UP001500016"/>
    </source>
</evidence>
<gene>
    <name evidence="3" type="ORF">GCM10009801_78170</name>
</gene>